<dbReference type="PROSITE" id="PS00845">
    <property type="entry name" value="CAP_GLY_1"/>
    <property type="match status" value="1"/>
</dbReference>
<dbReference type="Gene3D" id="2.30.30.190">
    <property type="entry name" value="CAP Gly-rich-like domain"/>
    <property type="match status" value="1"/>
</dbReference>
<dbReference type="InterPro" id="IPR036859">
    <property type="entry name" value="CAP-Gly_dom_sf"/>
</dbReference>
<evidence type="ECO:0000313" key="4">
    <source>
        <dbReference type="EMBL" id="KAK1925743.1"/>
    </source>
</evidence>
<evidence type="ECO:0000256" key="1">
    <source>
        <dbReference type="SAM" id="Coils"/>
    </source>
</evidence>
<dbReference type="SMART" id="SM01052">
    <property type="entry name" value="CAP_GLY"/>
    <property type="match status" value="1"/>
</dbReference>
<feature type="compositionally biased region" description="Low complexity" evidence="2">
    <location>
        <begin position="274"/>
        <end position="310"/>
    </location>
</feature>
<feature type="region of interest" description="Disordered" evidence="2">
    <location>
        <begin position="826"/>
        <end position="859"/>
    </location>
</feature>
<feature type="region of interest" description="Disordered" evidence="2">
    <location>
        <begin position="274"/>
        <end position="319"/>
    </location>
</feature>
<dbReference type="InterPro" id="IPR000938">
    <property type="entry name" value="CAP-Gly_domain"/>
</dbReference>
<feature type="compositionally biased region" description="Low complexity" evidence="2">
    <location>
        <begin position="121"/>
        <end position="134"/>
    </location>
</feature>
<feature type="compositionally biased region" description="Polar residues" evidence="2">
    <location>
        <begin position="1"/>
        <end position="19"/>
    </location>
</feature>
<feature type="region of interest" description="Disordered" evidence="2">
    <location>
        <begin position="373"/>
        <end position="428"/>
    </location>
</feature>
<feature type="coiled-coil region" evidence="1">
    <location>
        <begin position="430"/>
        <end position="822"/>
    </location>
</feature>
<dbReference type="PROSITE" id="PS50245">
    <property type="entry name" value="CAP_GLY_2"/>
    <property type="match status" value="1"/>
</dbReference>
<evidence type="ECO:0000259" key="3">
    <source>
        <dbReference type="PROSITE" id="PS50245"/>
    </source>
</evidence>
<feature type="region of interest" description="Disordered" evidence="2">
    <location>
        <begin position="1"/>
        <end position="172"/>
    </location>
</feature>
<feature type="compositionally biased region" description="Polar residues" evidence="2">
    <location>
        <begin position="826"/>
        <end position="844"/>
    </location>
</feature>
<accession>A0AAD9FT99</accession>
<dbReference type="SUPFAM" id="SSF74924">
    <property type="entry name" value="Cap-Gly domain"/>
    <property type="match status" value="1"/>
</dbReference>
<evidence type="ECO:0000313" key="5">
    <source>
        <dbReference type="Proteomes" id="UP001182556"/>
    </source>
</evidence>
<dbReference type="EMBL" id="JAODAN010000003">
    <property type="protein sequence ID" value="KAK1925743.1"/>
    <property type="molecule type" value="Genomic_DNA"/>
</dbReference>
<feature type="domain" description="CAP-Gly" evidence="3">
    <location>
        <begin position="201"/>
        <end position="246"/>
    </location>
</feature>
<reference evidence="4" key="1">
    <citation type="submission" date="2023-02" db="EMBL/GenBank/DDBJ databases">
        <title>Identification and recombinant expression of a fungal hydrolase from Papiliotrema laurentii that hydrolyzes apple cutin and clears colloidal polyester polyurethane.</title>
        <authorList>
            <consortium name="DOE Joint Genome Institute"/>
            <person name="Roman V.A."/>
            <person name="Bojanowski C."/>
            <person name="Crable B.R."/>
            <person name="Wagner D.N."/>
            <person name="Hung C.S."/>
            <person name="Nadeau L.J."/>
            <person name="Schratz L."/>
            <person name="Haridas S."/>
            <person name="Pangilinan J."/>
            <person name="Lipzen A."/>
            <person name="Na H."/>
            <person name="Yan M."/>
            <person name="Ng V."/>
            <person name="Grigoriev I.V."/>
            <person name="Spatafora J.W."/>
            <person name="Barlow D."/>
            <person name="Biffinger J."/>
            <person name="Kelley-Loughnane N."/>
            <person name="Varaljay V.A."/>
            <person name="Crookes-Goodson W.J."/>
        </authorList>
    </citation>
    <scope>NUCLEOTIDE SEQUENCE</scope>
    <source>
        <strain evidence="4">5307AH</strain>
    </source>
</reference>
<keyword evidence="5" id="KW-1185">Reference proteome</keyword>
<feature type="region of interest" description="Disordered" evidence="2">
    <location>
        <begin position="971"/>
        <end position="1003"/>
    </location>
</feature>
<sequence>MSRLPTLSTPGRPSINTPPHSGLPTPTGRRPRSSLGPSSSAHLNAGNEEMDLALQEVLKRRPPSSLKNKLDDNDDPDTPTHPSVPASTNLRASMGAHLGVGAAPRTPGARPKTPSTLATPSASRAVSRSSNVSRPGITGTNTFTPRRTSMASSTTSSTPYAKRPESRASMAGTVEEKFAPVIGDKVRMQSMGMEGTLRYVGETEFKAGVWAGVELEGGFAGKGKNDGSVNGVPYFSCPPNCGVFVIYANLRPPTAGISRPASVASSHRSLASSHASYSLSGRMTPSSRPRPSTATPGRTTTRNVSTSVRSGMADDDNRPAKTLLGTSTSSNAAIAAGKITAGSRASKYVGMTAKQLDSARAGTTLNASVRNLRESTTTTPKASRVSMGGATPVRPRQSIGGNFVTPKPRVPRASQAADMMPPPPSPSNLGRTLHAQQTQLEEEIRELRKRNAALEEELKTIPTGLAVEGQEEERQRIEALQAEVDRITEEAETLRSQLSASQAEAADASKLAQELQNNGQSAIDQLAEKERELAALRREMEIAAERAQSELDAGMDAKREEVRNLLERAEIAESEGAEMRALVEELTQAGQATISLYETKQYDLEDKVRTLEEKSRSLEEKLAKAREEQSNASADLARREATTAAEIDNETLTAQLKHLQHRLNNLEEELEETRAQAEADAESWKGRLTKAKDAERAVLDRERELKEEVRRLQKAAEGAKARIAELEAALKENNGALEAARAEIESLRGDAAEASSMRAALQDAVAKEKVLVERTAEVETLTAKLQQAEDGVARLQDVEAAKVQLENKNVELESKIGHLETEISTLRTSAQSLSPSRSPGSPFSTGRKGRLSNGSSDDDSKKIVGFQHIISELSNENAELKERCQHLAEEVSLLKEEVKLLEETNELDGQAAGSSKELLEAKAAVKAHAQTIKELNEEVLELESLIESKIYREDELETRLGELERELAKQRAATASGNAAAHDSVARSGASSHSRQASTATVHSTATEGRCELCEGPHDLDACPVFAGKMDGEEGASPSAGKQKRGKWCADCESPDHDTIDCPVAEDVF</sequence>
<dbReference type="AlphaFoldDB" id="A0AAD9FT99"/>
<proteinExistence type="predicted"/>
<organism evidence="4 5">
    <name type="scientific">Papiliotrema laurentii</name>
    <name type="common">Cryptococcus laurentii</name>
    <dbReference type="NCBI Taxonomy" id="5418"/>
    <lineage>
        <taxon>Eukaryota</taxon>
        <taxon>Fungi</taxon>
        <taxon>Dikarya</taxon>
        <taxon>Basidiomycota</taxon>
        <taxon>Agaricomycotina</taxon>
        <taxon>Tremellomycetes</taxon>
        <taxon>Tremellales</taxon>
        <taxon>Rhynchogastremaceae</taxon>
        <taxon>Papiliotrema</taxon>
    </lineage>
</organism>
<comment type="caution">
    <text evidence="4">The sequence shown here is derived from an EMBL/GenBank/DDBJ whole genome shotgun (WGS) entry which is preliminary data.</text>
</comment>
<dbReference type="PANTHER" id="PTHR18916:SF83">
    <property type="entry name" value="TIP ELONGATION PROTEIN 1"/>
    <property type="match status" value="1"/>
</dbReference>
<keyword evidence="1" id="KW-0175">Coiled coil</keyword>
<feature type="compositionally biased region" description="Low complexity" evidence="2">
    <location>
        <begin position="144"/>
        <end position="159"/>
    </location>
</feature>
<protein>
    <recommendedName>
        <fullName evidence="3">CAP-Gly domain-containing protein</fullName>
    </recommendedName>
</protein>
<dbReference type="Gene3D" id="1.10.287.1490">
    <property type="match status" value="1"/>
</dbReference>
<dbReference type="PANTHER" id="PTHR18916">
    <property type="entry name" value="DYNACTIN 1-RELATED MICROTUBULE-BINDING"/>
    <property type="match status" value="1"/>
</dbReference>
<evidence type="ECO:0000256" key="2">
    <source>
        <dbReference type="SAM" id="MobiDB-lite"/>
    </source>
</evidence>
<name>A0AAD9FT99_PAPLA</name>
<dbReference type="Proteomes" id="UP001182556">
    <property type="component" value="Unassembled WGS sequence"/>
</dbReference>
<feature type="compositionally biased region" description="Polar residues" evidence="2">
    <location>
        <begin position="989"/>
        <end position="1003"/>
    </location>
</feature>
<dbReference type="Pfam" id="PF01302">
    <property type="entry name" value="CAP_GLY"/>
    <property type="match status" value="1"/>
</dbReference>
<gene>
    <name evidence="4" type="ORF">DB88DRAFT_509397</name>
</gene>